<evidence type="ECO:0008006" key="3">
    <source>
        <dbReference type="Google" id="ProtNLM"/>
    </source>
</evidence>
<proteinExistence type="predicted"/>
<organism evidence="1 2">
    <name type="scientific">Marinobacter fuscus</name>
    <dbReference type="NCBI Taxonomy" id="2109942"/>
    <lineage>
        <taxon>Bacteria</taxon>
        <taxon>Pseudomonadati</taxon>
        <taxon>Pseudomonadota</taxon>
        <taxon>Gammaproteobacteria</taxon>
        <taxon>Pseudomonadales</taxon>
        <taxon>Marinobacteraceae</taxon>
        <taxon>Marinobacter</taxon>
    </lineage>
</organism>
<gene>
    <name evidence="1" type="ORF">C7H09_07395</name>
</gene>
<dbReference type="EMBL" id="PXNP01000024">
    <property type="protein sequence ID" value="PSF09946.1"/>
    <property type="molecule type" value="Genomic_DNA"/>
</dbReference>
<keyword evidence="2" id="KW-1185">Reference proteome</keyword>
<sequence>MARVAFILLLLNIGLWIGAARLSAPLSVIAHSGTLPRVGSLKPVSAADQSRAQCVAFRLGWFDTRAKAVEALARLPVPGQVLAMERELPPLNWILIPPQPFEAARNQFRELYLAGVDAYIVSDGEYRNAISLGLFESEAAANAVFEEKKREKLNVVLAKFPRNRLGYALAFEVGPDVETQWLQSVEADIERKFEFIEQNACKGVASSKKSP</sequence>
<accession>A0A2T1KIG1</accession>
<evidence type="ECO:0000313" key="2">
    <source>
        <dbReference type="Proteomes" id="UP000239866"/>
    </source>
</evidence>
<evidence type="ECO:0000313" key="1">
    <source>
        <dbReference type="EMBL" id="PSF09946.1"/>
    </source>
</evidence>
<comment type="caution">
    <text evidence="1">The sequence shown here is derived from an EMBL/GenBank/DDBJ whole genome shotgun (WGS) entry which is preliminary data.</text>
</comment>
<protein>
    <recommendedName>
        <fullName evidence="3">SPOR domain-containing protein</fullName>
    </recommendedName>
</protein>
<dbReference type="Proteomes" id="UP000239866">
    <property type="component" value="Unassembled WGS sequence"/>
</dbReference>
<reference evidence="1 2" key="1">
    <citation type="submission" date="2018-03" db="EMBL/GenBank/DDBJ databases">
        <title>Marinobacter brunus sp. nov., a marine bacterium of Gamma-proteobacteria isolated from the surface seawater of the South China Sea.</title>
        <authorList>
            <person name="Cheng H."/>
            <person name="Wu Y.-H."/>
            <person name="Xamxidin M."/>
            <person name="Xu X.-W."/>
        </authorList>
    </citation>
    <scope>NUCLEOTIDE SEQUENCE [LARGE SCALE GENOMIC DNA]</scope>
    <source>
        <strain evidence="1 2">NH169-3</strain>
    </source>
</reference>
<name>A0A2T1KIG1_9GAMM</name>
<dbReference type="OrthoDB" id="6193567at2"/>
<dbReference type="AlphaFoldDB" id="A0A2T1KIG1"/>